<evidence type="ECO:0000259" key="3">
    <source>
        <dbReference type="Pfam" id="PF00171"/>
    </source>
</evidence>
<dbReference type="Pfam" id="PF00171">
    <property type="entry name" value="Aldedh"/>
    <property type="match status" value="1"/>
</dbReference>
<sequence length="85" mass="9546">MKKRLFIHGEWVEAKEYTSLLSPITTAKGEVLRTIETYKFAAEEAKRIYGETIPLDAANGGERRIAYTTREPLGVIGEITPFTSL</sequence>
<name>A0A7I8D7D4_9BACL</name>
<accession>A0A7I8D7D4</accession>
<dbReference type="Proteomes" id="UP000593802">
    <property type="component" value="Chromosome"/>
</dbReference>
<gene>
    <name evidence="4" type="ORF">skT53_09600</name>
</gene>
<proteinExistence type="inferred from homology"/>
<dbReference type="KEGG" id="eff:skT53_09600"/>
<evidence type="ECO:0000313" key="4">
    <source>
        <dbReference type="EMBL" id="BCJ85975.1"/>
    </source>
</evidence>
<dbReference type="PANTHER" id="PTHR42991:SF1">
    <property type="entry name" value="ALDEHYDE DEHYDROGENASE"/>
    <property type="match status" value="1"/>
</dbReference>
<keyword evidence="2" id="KW-0560">Oxidoreductase</keyword>
<evidence type="ECO:0000256" key="2">
    <source>
        <dbReference type="ARBA" id="ARBA00023002"/>
    </source>
</evidence>
<feature type="domain" description="Aldehyde dehydrogenase" evidence="3">
    <location>
        <begin position="22"/>
        <end position="82"/>
    </location>
</feature>
<dbReference type="EMBL" id="AP023366">
    <property type="protein sequence ID" value="BCJ85975.1"/>
    <property type="molecule type" value="Genomic_DNA"/>
</dbReference>
<dbReference type="GO" id="GO:0008911">
    <property type="term" value="F:lactaldehyde dehydrogenase (NAD+) activity"/>
    <property type="evidence" value="ECO:0007669"/>
    <property type="project" value="TreeGrafter"/>
</dbReference>
<dbReference type="AlphaFoldDB" id="A0A7I8D7D4"/>
<dbReference type="InterPro" id="IPR051020">
    <property type="entry name" value="ALDH-related_metabolic_enz"/>
</dbReference>
<protein>
    <recommendedName>
        <fullName evidence="3">Aldehyde dehydrogenase domain-containing protein</fullName>
    </recommendedName>
</protein>
<dbReference type="SUPFAM" id="SSF53720">
    <property type="entry name" value="ALDH-like"/>
    <property type="match status" value="1"/>
</dbReference>
<dbReference type="InterPro" id="IPR016161">
    <property type="entry name" value="Ald_DH/histidinol_DH"/>
</dbReference>
<dbReference type="PANTHER" id="PTHR42991">
    <property type="entry name" value="ALDEHYDE DEHYDROGENASE"/>
    <property type="match status" value="1"/>
</dbReference>
<organism evidence="4 5">
    <name type="scientific">Effusibacillus dendaii</name>
    <dbReference type="NCBI Taxonomy" id="2743772"/>
    <lineage>
        <taxon>Bacteria</taxon>
        <taxon>Bacillati</taxon>
        <taxon>Bacillota</taxon>
        <taxon>Bacilli</taxon>
        <taxon>Bacillales</taxon>
        <taxon>Alicyclobacillaceae</taxon>
        <taxon>Effusibacillus</taxon>
    </lineage>
</organism>
<dbReference type="InterPro" id="IPR015590">
    <property type="entry name" value="Aldehyde_DH_dom"/>
</dbReference>
<reference evidence="4 5" key="1">
    <citation type="submission" date="2020-08" db="EMBL/GenBank/DDBJ databases">
        <title>Complete Genome Sequence of Effusibacillus dendaii Strain skT53, Isolated from Farmland soil.</title>
        <authorList>
            <person name="Konishi T."/>
            <person name="Kawasaki H."/>
        </authorList>
    </citation>
    <scope>NUCLEOTIDE SEQUENCE [LARGE SCALE GENOMIC DNA]</scope>
    <source>
        <strain evidence="5">skT53</strain>
    </source>
</reference>
<comment type="similarity">
    <text evidence="1">Belongs to the aldehyde dehydrogenase family.</text>
</comment>
<evidence type="ECO:0000313" key="5">
    <source>
        <dbReference type="Proteomes" id="UP000593802"/>
    </source>
</evidence>
<dbReference type="InterPro" id="IPR016162">
    <property type="entry name" value="Ald_DH_N"/>
</dbReference>
<keyword evidence="5" id="KW-1185">Reference proteome</keyword>
<dbReference type="Gene3D" id="3.40.605.10">
    <property type="entry name" value="Aldehyde Dehydrogenase, Chain A, domain 1"/>
    <property type="match status" value="1"/>
</dbReference>
<evidence type="ECO:0000256" key="1">
    <source>
        <dbReference type="ARBA" id="ARBA00009986"/>
    </source>
</evidence>